<dbReference type="RefSeq" id="WP_063186564.1">
    <property type="nucleotide sequence ID" value="NZ_LQRA01000088.1"/>
</dbReference>
<dbReference type="InterPro" id="IPR050832">
    <property type="entry name" value="Bact_Acetyltransf"/>
</dbReference>
<sequence>MTTHVNIVHYHPDYAESVAEMWNRSQDEWGGGPAVRTAEQIRQDEENSDALAVFLAVCDGQVVGYCSLGEYREDTGALYIQLLNVRPDYHGRKIGKILVLRAVEETIRLGWPRVDLYTWEANMKAVPLYKKCGFFWEDREDATHFMNFIPQVAACEALAPYLKDIEWYADLKRTIEVKPDGHKANGFDTYTYAWSKNGQSLRVDIERRGRGICLIETKDYLLSAAAEQAEPVFGSEYTIEYRIVNKSGAPLKLELQGESDRNVTFDWKSELQVDGEEQIAARFFVGAIEEEQSEWRTCPAVQTRVRINGLEALLKVGVVPKFPAGLTMRVPDARHALGGDYVLYLDMENHFPETVSFSFELPEQAWIALGQRAFEARLTAKERISLAVPYRLLDHGFYQALLQIRAVPDNGPEVTFTRFVGGAFGGPGAMFTGETEDNRVAVNGSYEIEYDKDHNETFLRAWNRKDERIMLLPPSIGKPYSAEFTQKKPIRVEPKEERGAVGFRHTYRSDAFPQLLLHLHTLLYADGTAKLWQELENDSDAPVVSEMWVSQRIRHDLYGIVLPYDGQIVETTESHGIDFEYWDGSKISEPWLFARGARSANGICWSDNHRMNMGDWYLELETPFGRLEAGETKASDTIFLSMGGFDDWTSLRDFALKRIGQETTPPPIGHVELTANEGNPFVQPDAEEVPVTLRDAKQTVWEGELSARYMDPAETPEQVHLSPDEEAAEARFMLPRPASRCRVVRVEARLGAHEEAYHAALFPVSSGEVSGTTSTEAGYSVLEADNGIICISAAADYYPGLRSLAVGGREWLASGFPEYGAKSWWNPWTGGLTGQFDEMGPLSVRKEEHSASFVRLPDEKGNVWAGIRVRQSVRNHDTFKGTTMDSYYLMLSGVPVLAYMTDIHQNTGTYLDKSMLSELFLRPDETDGYGWLQTCAPNGKALRYPLGKGELSVRETKDYVFGLDSQPGVMHLVTDEAANRPSVYTNKEISCLSFTQRVRLPHGSVNRSAPVFLVFPDAPLPADSLEALRRLAFPLILETSDTEGE</sequence>
<dbReference type="STRING" id="1007103.GCA_000213315_03636"/>
<dbReference type="PROSITE" id="PS51186">
    <property type="entry name" value="GNAT"/>
    <property type="match status" value="1"/>
</dbReference>
<dbReference type="Gene3D" id="3.40.630.30">
    <property type="match status" value="1"/>
</dbReference>
<keyword evidence="5" id="KW-1185">Reference proteome</keyword>
<proteinExistence type="predicted"/>
<dbReference type="eggNOG" id="COG0456">
    <property type="taxonomic scope" value="Bacteria"/>
</dbReference>
<keyword evidence="2" id="KW-0012">Acyltransferase</keyword>
<reference evidence="5" key="1">
    <citation type="submission" date="2016-01" db="EMBL/GenBank/DDBJ databases">
        <title>Draft genome of Chromobacterium sp. F49.</title>
        <authorList>
            <person name="Hong K.W."/>
        </authorList>
    </citation>
    <scope>NUCLEOTIDE SEQUENCE [LARGE SCALE GENOMIC DNA]</scope>
    <source>
        <strain evidence="5">M63</strain>
    </source>
</reference>
<evidence type="ECO:0000313" key="5">
    <source>
        <dbReference type="Proteomes" id="UP000076563"/>
    </source>
</evidence>
<evidence type="ECO:0000259" key="3">
    <source>
        <dbReference type="PROSITE" id="PS51186"/>
    </source>
</evidence>
<dbReference type="SUPFAM" id="SSF55729">
    <property type="entry name" value="Acyl-CoA N-acyltransferases (Nat)"/>
    <property type="match status" value="1"/>
</dbReference>
<dbReference type="Proteomes" id="UP000076563">
    <property type="component" value="Unassembled WGS sequence"/>
</dbReference>
<dbReference type="CDD" id="cd04301">
    <property type="entry name" value="NAT_SF"/>
    <property type="match status" value="1"/>
</dbReference>
<feature type="domain" description="N-acetyltransferase" evidence="3">
    <location>
        <begin position="8"/>
        <end position="166"/>
    </location>
</feature>
<evidence type="ECO:0000256" key="1">
    <source>
        <dbReference type="ARBA" id="ARBA00022679"/>
    </source>
</evidence>
<dbReference type="PANTHER" id="PTHR43877">
    <property type="entry name" value="AMINOALKYLPHOSPHONATE N-ACETYLTRANSFERASE-RELATED-RELATED"/>
    <property type="match status" value="1"/>
</dbReference>
<organism evidence="4 5">
    <name type="scientific">Paenibacillus elgii</name>
    <dbReference type="NCBI Taxonomy" id="189691"/>
    <lineage>
        <taxon>Bacteria</taxon>
        <taxon>Bacillati</taxon>
        <taxon>Bacillota</taxon>
        <taxon>Bacilli</taxon>
        <taxon>Bacillales</taxon>
        <taxon>Paenibacillaceae</taxon>
        <taxon>Paenibacillus</taxon>
    </lineage>
</organism>
<gene>
    <name evidence="4" type="ORF">AV654_03790</name>
</gene>
<dbReference type="EMBL" id="LQRA01000088">
    <property type="protein sequence ID" value="KZE73709.1"/>
    <property type="molecule type" value="Genomic_DNA"/>
</dbReference>
<name>A0A165Q5I9_9BACL</name>
<dbReference type="Pfam" id="PF00583">
    <property type="entry name" value="Acetyltransf_1"/>
    <property type="match status" value="1"/>
</dbReference>
<keyword evidence="1" id="KW-0808">Transferase</keyword>
<protein>
    <recommendedName>
        <fullName evidence="3">N-acetyltransferase domain-containing protein</fullName>
    </recommendedName>
</protein>
<evidence type="ECO:0000313" key="4">
    <source>
        <dbReference type="EMBL" id="KZE73709.1"/>
    </source>
</evidence>
<comment type="caution">
    <text evidence="4">The sequence shown here is derived from an EMBL/GenBank/DDBJ whole genome shotgun (WGS) entry which is preliminary data.</text>
</comment>
<evidence type="ECO:0000256" key="2">
    <source>
        <dbReference type="ARBA" id="ARBA00023315"/>
    </source>
</evidence>
<dbReference type="InterPro" id="IPR000182">
    <property type="entry name" value="GNAT_dom"/>
</dbReference>
<dbReference type="GO" id="GO:0016747">
    <property type="term" value="F:acyltransferase activity, transferring groups other than amino-acyl groups"/>
    <property type="evidence" value="ECO:0007669"/>
    <property type="project" value="InterPro"/>
</dbReference>
<dbReference type="AlphaFoldDB" id="A0A165Q5I9"/>
<dbReference type="InterPro" id="IPR016181">
    <property type="entry name" value="Acyl_CoA_acyltransferase"/>
</dbReference>
<accession>A0A165Q5I9</accession>